<feature type="transmembrane region" description="Helical" evidence="3">
    <location>
        <begin position="696"/>
        <end position="718"/>
    </location>
</feature>
<keyword evidence="3" id="KW-0812">Transmembrane</keyword>
<dbReference type="InterPro" id="IPR029058">
    <property type="entry name" value="AB_hydrolase_fold"/>
</dbReference>
<comment type="caution">
    <text evidence="5">The sequence shown here is derived from an EMBL/GenBank/DDBJ whole genome shotgun (WGS) entry which is preliminary data.</text>
</comment>
<sequence length="739" mass="81176">MAETSIDHLMNTTDSNLCKTWTCSTHSAHASSLTRACRKQRCATLHEIPFDSLCDTISATMHATSGSQPINSACHRPCDNSISNKFHPRHDKLSSSWCDTTPTSTDSVTRQCMKTNESGIKTSTITCKIADASGSVTITGWTPFRTVQVIVLVGLSLALVNGANFDDHQSSPVRMTSEGPVMGYLHQLADERGVSERYLGIPFASPALGTLRFQRPSPAAKRASTLVAVKLPPACMQSGQDTSYITDYRPSYDGHMDEDCLYLNIYLPQSPQIQSSTSRRLLPVLVHIHGGSNEVGSSFMFEPDALAVLGNIVVVTVNYRLGALGKSKVVIHVVGLFRYAVLQSGSPLAAWGVLPTLPPGDSKRGPSQHLEAIGCRDTSQKSDTLKCLQTVDVLSIVDAHYQHAPDYYTWSATIDGQFLPDSPANLLSSGLTQPVINAEKVMVGLVEDEGSLTAEAVVKNEMFLEKHGRLPTAQEVSRDRSHVKDPPTLTEADFHFNVDGYKKIPGFQELSAFTYFPWQDPNNKTQVIIALSDYAGDLTFAAPAVQFLEKITSLETTHTFMYVIDHRSTKSRFPSWMDSCSRYHLPIKLRCFLTLSFPSVPGIQQPPEQYDNNQAYISISTEGVSEIFSNNSSSGSNNNITNITSVPTPLPFISIGYRYRARYIQFWNSLLPSFGNHSQKDVSGETRMYRVATLTLAASLIAVTLALVVVSSVLLYFTKKQRKGEVKKKYPVSADSCLL</sequence>
<dbReference type="Pfam" id="PF00135">
    <property type="entry name" value="COesterase"/>
    <property type="match status" value="2"/>
</dbReference>
<dbReference type="Gene3D" id="3.40.50.1820">
    <property type="entry name" value="alpha/beta hydrolase"/>
    <property type="match status" value="2"/>
</dbReference>
<keyword evidence="3" id="KW-1133">Transmembrane helix</keyword>
<keyword evidence="6" id="KW-1185">Reference proteome</keyword>
<organism evidence="5 6">
    <name type="scientific">Elysia marginata</name>
    <dbReference type="NCBI Taxonomy" id="1093978"/>
    <lineage>
        <taxon>Eukaryota</taxon>
        <taxon>Metazoa</taxon>
        <taxon>Spiralia</taxon>
        <taxon>Lophotrochozoa</taxon>
        <taxon>Mollusca</taxon>
        <taxon>Gastropoda</taxon>
        <taxon>Heterobranchia</taxon>
        <taxon>Euthyneura</taxon>
        <taxon>Panpulmonata</taxon>
        <taxon>Sacoglossa</taxon>
        <taxon>Placobranchoidea</taxon>
        <taxon>Plakobranchidae</taxon>
        <taxon>Elysia</taxon>
    </lineage>
</organism>
<evidence type="ECO:0000256" key="2">
    <source>
        <dbReference type="ARBA" id="ARBA00022729"/>
    </source>
</evidence>
<gene>
    <name evidence="5" type="ORF">ElyMa_005646400</name>
</gene>
<evidence type="ECO:0000256" key="3">
    <source>
        <dbReference type="SAM" id="Phobius"/>
    </source>
</evidence>
<feature type="domain" description="Carboxylesterase type B" evidence="4">
    <location>
        <begin position="335"/>
        <end position="586"/>
    </location>
</feature>
<evidence type="ECO:0000259" key="4">
    <source>
        <dbReference type="Pfam" id="PF00135"/>
    </source>
</evidence>
<dbReference type="PROSITE" id="PS00941">
    <property type="entry name" value="CARBOXYLESTERASE_B_2"/>
    <property type="match status" value="1"/>
</dbReference>
<name>A0AAV4FAR5_9GAST</name>
<dbReference type="InterPro" id="IPR051093">
    <property type="entry name" value="Neuroligin/BSAL"/>
</dbReference>
<dbReference type="Proteomes" id="UP000762676">
    <property type="component" value="Unassembled WGS sequence"/>
</dbReference>
<feature type="domain" description="Carboxylesterase type B" evidence="4">
    <location>
        <begin position="171"/>
        <end position="325"/>
    </location>
</feature>
<evidence type="ECO:0000313" key="5">
    <source>
        <dbReference type="EMBL" id="GFR70096.1"/>
    </source>
</evidence>
<dbReference type="PANTHER" id="PTHR43903">
    <property type="entry name" value="NEUROLIGIN"/>
    <property type="match status" value="1"/>
</dbReference>
<proteinExistence type="inferred from homology"/>
<keyword evidence="3" id="KW-0472">Membrane</keyword>
<dbReference type="InterPro" id="IPR002018">
    <property type="entry name" value="CarbesteraseB"/>
</dbReference>
<dbReference type="SUPFAM" id="SSF53474">
    <property type="entry name" value="alpha/beta-Hydrolases"/>
    <property type="match status" value="1"/>
</dbReference>
<dbReference type="AlphaFoldDB" id="A0AAV4FAR5"/>
<accession>A0AAV4FAR5</accession>
<reference evidence="5 6" key="1">
    <citation type="journal article" date="2021" name="Elife">
        <title>Chloroplast acquisition without the gene transfer in kleptoplastic sea slugs, Plakobranchus ocellatus.</title>
        <authorList>
            <person name="Maeda T."/>
            <person name="Takahashi S."/>
            <person name="Yoshida T."/>
            <person name="Shimamura S."/>
            <person name="Takaki Y."/>
            <person name="Nagai Y."/>
            <person name="Toyoda A."/>
            <person name="Suzuki Y."/>
            <person name="Arimoto A."/>
            <person name="Ishii H."/>
            <person name="Satoh N."/>
            <person name="Nishiyama T."/>
            <person name="Hasebe M."/>
            <person name="Maruyama T."/>
            <person name="Minagawa J."/>
            <person name="Obokata J."/>
            <person name="Shigenobu S."/>
        </authorList>
    </citation>
    <scope>NUCLEOTIDE SEQUENCE [LARGE SCALE GENOMIC DNA]</scope>
</reference>
<evidence type="ECO:0000313" key="6">
    <source>
        <dbReference type="Proteomes" id="UP000762676"/>
    </source>
</evidence>
<protein>
    <submittedName>
        <fullName evidence="5">Neuroligin 4</fullName>
    </submittedName>
</protein>
<dbReference type="InterPro" id="IPR019819">
    <property type="entry name" value="Carboxylesterase_B_CS"/>
</dbReference>
<keyword evidence="2" id="KW-0732">Signal</keyword>
<dbReference type="EMBL" id="BMAT01011294">
    <property type="protein sequence ID" value="GFR70096.1"/>
    <property type="molecule type" value="Genomic_DNA"/>
</dbReference>
<comment type="similarity">
    <text evidence="1">Belongs to the type-B carboxylesterase/lipase family.</text>
</comment>
<evidence type="ECO:0000256" key="1">
    <source>
        <dbReference type="ARBA" id="ARBA00005964"/>
    </source>
</evidence>